<dbReference type="Gene3D" id="3.30.465.10">
    <property type="match status" value="1"/>
</dbReference>
<dbReference type="Pfam" id="PF01565">
    <property type="entry name" value="FAD_binding_4"/>
    <property type="match status" value="1"/>
</dbReference>
<feature type="domain" description="FAD-binding PCMH-type" evidence="5">
    <location>
        <begin position="38"/>
        <end position="218"/>
    </location>
</feature>
<dbReference type="Gene3D" id="3.30.70.2190">
    <property type="match status" value="1"/>
</dbReference>
<dbReference type="AlphaFoldDB" id="A0A0G2Z716"/>
<evidence type="ECO:0000256" key="2">
    <source>
        <dbReference type="ARBA" id="ARBA00022630"/>
    </source>
</evidence>
<dbReference type="PANTHER" id="PTHR42934">
    <property type="entry name" value="GLYCOLATE OXIDASE SUBUNIT GLCD"/>
    <property type="match status" value="1"/>
</dbReference>
<dbReference type="Gene3D" id="3.30.70.2740">
    <property type="match status" value="1"/>
</dbReference>
<comment type="cofactor">
    <cofactor evidence="1">
        <name>FAD</name>
        <dbReference type="ChEBI" id="CHEBI:57692"/>
    </cofactor>
</comment>
<dbReference type="InterPro" id="IPR016166">
    <property type="entry name" value="FAD-bd_PCMH"/>
</dbReference>
<organism evidence="6 7">
    <name type="scientific">Kosmotoga pacifica</name>
    <dbReference type="NCBI Taxonomy" id="1330330"/>
    <lineage>
        <taxon>Bacteria</taxon>
        <taxon>Thermotogati</taxon>
        <taxon>Thermotogota</taxon>
        <taxon>Thermotogae</taxon>
        <taxon>Kosmotogales</taxon>
        <taxon>Kosmotogaceae</taxon>
        <taxon>Kosmotoga</taxon>
    </lineage>
</organism>
<dbReference type="InterPro" id="IPR051914">
    <property type="entry name" value="FAD-linked_OxidoTrans_Type4"/>
</dbReference>
<dbReference type="Gene3D" id="1.10.45.10">
    <property type="entry name" value="Vanillyl-alcohol Oxidase, Chain A, domain 4"/>
    <property type="match status" value="1"/>
</dbReference>
<accession>A0A0G2Z716</accession>
<dbReference type="EMBL" id="CP011232">
    <property type="protein sequence ID" value="AKI97395.1"/>
    <property type="molecule type" value="Genomic_DNA"/>
</dbReference>
<dbReference type="STRING" id="1330330.IX53_05700"/>
<evidence type="ECO:0000256" key="4">
    <source>
        <dbReference type="ARBA" id="ARBA00023002"/>
    </source>
</evidence>
<dbReference type="GO" id="GO:0016491">
    <property type="term" value="F:oxidoreductase activity"/>
    <property type="evidence" value="ECO:0007669"/>
    <property type="project" value="UniProtKB-KW"/>
</dbReference>
<dbReference type="KEGG" id="kpf:IX53_05700"/>
<evidence type="ECO:0000256" key="3">
    <source>
        <dbReference type="ARBA" id="ARBA00022827"/>
    </source>
</evidence>
<dbReference type="PANTHER" id="PTHR42934:SF2">
    <property type="entry name" value="GLYCOLATE OXIDASE SUBUNIT GLCD"/>
    <property type="match status" value="1"/>
</dbReference>
<evidence type="ECO:0000256" key="1">
    <source>
        <dbReference type="ARBA" id="ARBA00001974"/>
    </source>
</evidence>
<dbReference type="InterPro" id="IPR016169">
    <property type="entry name" value="FAD-bd_PCMH_sub2"/>
</dbReference>
<keyword evidence="7" id="KW-1185">Reference proteome</keyword>
<dbReference type="InterPro" id="IPR036318">
    <property type="entry name" value="FAD-bd_PCMH-like_sf"/>
</dbReference>
<dbReference type="RefSeq" id="WP_047754529.1">
    <property type="nucleotide sequence ID" value="NZ_CAJUHA010000015.1"/>
</dbReference>
<keyword evidence="4" id="KW-0560">Oxidoreductase</keyword>
<dbReference type="InterPro" id="IPR016164">
    <property type="entry name" value="FAD-linked_Oxase-like_C"/>
</dbReference>
<evidence type="ECO:0000313" key="6">
    <source>
        <dbReference type="EMBL" id="AKI97395.1"/>
    </source>
</evidence>
<dbReference type="InterPro" id="IPR006094">
    <property type="entry name" value="Oxid_FAD_bind_N"/>
</dbReference>
<keyword evidence="3" id="KW-0274">FAD</keyword>
<reference evidence="6 7" key="1">
    <citation type="submission" date="2015-04" db="EMBL/GenBank/DDBJ databases">
        <title>Complete Genome Sequence of Kosmotoga pacifica SLHLJ1.</title>
        <authorList>
            <person name="Jiang L.J."/>
            <person name="Shao Z.Z."/>
            <person name="Jebbar M."/>
        </authorList>
    </citation>
    <scope>NUCLEOTIDE SEQUENCE [LARGE SCALE GENOMIC DNA]</scope>
    <source>
        <strain evidence="6 7">SLHLJ1</strain>
    </source>
</reference>
<gene>
    <name evidence="6" type="ORF">IX53_05700</name>
</gene>
<dbReference type="GO" id="GO:0071949">
    <property type="term" value="F:FAD binding"/>
    <property type="evidence" value="ECO:0007669"/>
    <property type="project" value="InterPro"/>
</dbReference>
<sequence length="466" mass="50611">MPEIPDTLFEKLNDMFGKRMKIDEDFLEKYSHDETAELKGNIPGVVLFPMTAEEISEVLKLANHYKVPVTPRGAGTGLSGGAIPEPGGIVLSLEKMNKMVEFDESNLMITVEPGMITSEIQKIAERYGLLYAGDPCSSESSTIGGNIAENAGGNKVLKYGPTGSHVYGLEVVLPTGEITNFGGKMVKNVTGLDMVHLLVGSEGTLGIVTKITLRLLPKPKFSVALLAPFESVETAIGVVPKLIKDSGIMPSSLEFMDNSSIKLACEFLNVNFPYSEAGAHLILEVEGNDRDAVADEYEKLGDICLKEGALEVFVADNRNTREKLWKVRKSVAEALMVYSPVHCMEDVSVPTASIPELLKGSSEIAAAHNLETIAFGHAGDGNVHITFIKGKSSEEHWKTHLKQALRELYELAKELGGCISGEHGIGIKRKKYLPIALDEAQIRLIKGIKRVFDPNNILNPGKIVDV</sequence>
<dbReference type="Proteomes" id="UP000035159">
    <property type="component" value="Chromosome"/>
</dbReference>
<dbReference type="FunFam" id="1.10.45.10:FF:000001">
    <property type="entry name" value="D-lactate dehydrogenase mitochondrial"/>
    <property type="match status" value="1"/>
</dbReference>
<dbReference type="PROSITE" id="PS51387">
    <property type="entry name" value="FAD_PCMH"/>
    <property type="match status" value="1"/>
</dbReference>
<dbReference type="SUPFAM" id="SSF55103">
    <property type="entry name" value="FAD-linked oxidases, C-terminal domain"/>
    <property type="match status" value="1"/>
</dbReference>
<name>A0A0G2Z716_9BACT</name>
<dbReference type="InterPro" id="IPR004113">
    <property type="entry name" value="FAD-bd_oxidored_4_C"/>
</dbReference>
<dbReference type="InterPro" id="IPR016171">
    <property type="entry name" value="Vanillyl_alc_oxidase_C-sub2"/>
</dbReference>
<dbReference type="OrthoDB" id="9767256at2"/>
<dbReference type="Gene3D" id="3.30.43.10">
    <property type="entry name" value="Uridine Diphospho-n-acetylenolpyruvylglucosamine Reductase, domain 2"/>
    <property type="match status" value="1"/>
</dbReference>
<protein>
    <submittedName>
        <fullName evidence="6">FAD-binding protein</fullName>
    </submittedName>
</protein>
<dbReference type="InterPro" id="IPR016167">
    <property type="entry name" value="FAD-bd_PCMH_sub1"/>
</dbReference>
<dbReference type="PATRIC" id="fig|1330330.3.peg.1153"/>
<keyword evidence="2" id="KW-0285">Flavoprotein</keyword>
<proteinExistence type="predicted"/>
<dbReference type="Pfam" id="PF02913">
    <property type="entry name" value="FAD-oxidase_C"/>
    <property type="match status" value="1"/>
</dbReference>
<evidence type="ECO:0000313" key="7">
    <source>
        <dbReference type="Proteomes" id="UP000035159"/>
    </source>
</evidence>
<evidence type="ECO:0000259" key="5">
    <source>
        <dbReference type="PROSITE" id="PS51387"/>
    </source>
</evidence>
<dbReference type="SUPFAM" id="SSF56176">
    <property type="entry name" value="FAD-binding/transporter-associated domain-like"/>
    <property type="match status" value="1"/>
</dbReference>